<proteinExistence type="predicted"/>
<reference evidence="2" key="1">
    <citation type="journal article" date="2019" name="Int. J. Syst. Evol. Microbiol.">
        <title>The Global Catalogue of Microorganisms (GCM) 10K type strain sequencing project: providing services to taxonomists for standard genome sequencing and annotation.</title>
        <authorList>
            <consortium name="The Broad Institute Genomics Platform"/>
            <consortium name="The Broad Institute Genome Sequencing Center for Infectious Disease"/>
            <person name="Wu L."/>
            <person name="Ma J."/>
        </authorList>
    </citation>
    <scope>NUCLEOTIDE SEQUENCE [LARGE SCALE GENOMIC DNA]</scope>
    <source>
        <strain evidence="2">CCUG 43117</strain>
    </source>
</reference>
<accession>A0ABW0PBH2</accession>
<organism evidence="1 2">
    <name type="scientific">Bosea massiliensis</name>
    <dbReference type="NCBI Taxonomy" id="151419"/>
    <lineage>
        <taxon>Bacteria</taxon>
        <taxon>Pseudomonadati</taxon>
        <taxon>Pseudomonadota</taxon>
        <taxon>Alphaproteobacteria</taxon>
        <taxon>Hyphomicrobiales</taxon>
        <taxon>Boseaceae</taxon>
        <taxon>Bosea</taxon>
    </lineage>
</organism>
<dbReference type="RefSeq" id="WP_156449786.1">
    <property type="nucleotide sequence ID" value="NZ_JBHSLU010000164.1"/>
</dbReference>
<evidence type="ECO:0000313" key="1">
    <source>
        <dbReference type="EMBL" id="MFC5509381.1"/>
    </source>
</evidence>
<comment type="caution">
    <text evidence="1">The sequence shown here is derived from an EMBL/GenBank/DDBJ whole genome shotgun (WGS) entry which is preliminary data.</text>
</comment>
<dbReference type="Proteomes" id="UP001596060">
    <property type="component" value="Unassembled WGS sequence"/>
</dbReference>
<dbReference type="EMBL" id="JBHSLU010000164">
    <property type="protein sequence ID" value="MFC5509381.1"/>
    <property type="molecule type" value="Genomic_DNA"/>
</dbReference>
<sequence length="200" mass="21770">MTWNPEYTPAPSVFSPTTETVVWDGDAEAFVRLTIAACGRILARSELDPPERRAALRRLFALRTSREEQRAIGRLLRDFSLLVVRGAAPTAAPMSQRVELLSRLFVASSDSQAVAAFVEHMEIGMRDFLVLAWCVAAVSVAAGDPLPRLEDLDADLPFMPAYGLDRPASQFDADAILAEIDADEPEGGGGPALRPTFSRQ</sequence>
<protein>
    <submittedName>
        <fullName evidence="1">Uncharacterized protein</fullName>
    </submittedName>
</protein>
<keyword evidence="2" id="KW-1185">Reference proteome</keyword>
<name>A0ABW0PBH2_9HYPH</name>
<gene>
    <name evidence="1" type="ORF">ACFPN9_29640</name>
</gene>
<evidence type="ECO:0000313" key="2">
    <source>
        <dbReference type="Proteomes" id="UP001596060"/>
    </source>
</evidence>